<feature type="transmembrane region" description="Helical" evidence="1">
    <location>
        <begin position="72"/>
        <end position="89"/>
    </location>
</feature>
<dbReference type="Gramene" id="ERN17234">
    <property type="protein sequence ID" value="ERN17234"/>
    <property type="gene ID" value="AMTR_s00044p00188030"/>
</dbReference>
<organism evidence="2 3">
    <name type="scientific">Amborella trichopoda</name>
    <dbReference type="NCBI Taxonomy" id="13333"/>
    <lineage>
        <taxon>Eukaryota</taxon>
        <taxon>Viridiplantae</taxon>
        <taxon>Streptophyta</taxon>
        <taxon>Embryophyta</taxon>
        <taxon>Tracheophyta</taxon>
        <taxon>Spermatophyta</taxon>
        <taxon>Magnoliopsida</taxon>
        <taxon>Amborellales</taxon>
        <taxon>Amborellaceae</taxon>
        <taxon>Amborella</taxon>
    </lineage>
</organism>
<sequence length="157" mass="17755">MAGTSSAPPQVMVLSLRFGFFLLRSLLHHFRYHLPLFVLLCVVCLGEYLFASFGVILTICWALRAWVTSPKALHYLLSWPCVFALIILGRGHAYIRVLWAFTAMSWAWLDDSKSCFWPGMTILGILCFPKPLASPVVYALNQAWSLHVLHSVMQVCP</sequence>
<dbReference type="HOGENOM" id="CLU_1680289_0_0_1"/>
<reference evidence="3" key="1">
    <citation type="journal article" date="2013" name="Science">
        <title>The Amborella genome and the evolution of flowering plants.</title>
        <authorList>
            <consortium name="Amborella Genome Project"/>
        </authorList>
    </citation>
    <scope>NUCLEOTIDE SEQUENCE [LARGE SCALE GENOMIC DNA]</scope>
</reference>
<evidence type="ECO:0000313" key="2">
    <source>
        <dbReference type="EMBL" id="ERN17234.1"/>
    </source>
</evidence>
<proteinExistence type="predicted"/>
<name>U5D464_AMBTC</name>
<keyword evidence="1" id="KW-0812">Transmembrane</keyword>
<feature type="transmembrane region" description="Helical" evidence="1">
    <location>
        <begin position="36"/>
        <end position="66"/>
    </location>
</feature>
<dbReference type="AlphaFoldDB" id="U5D464"/>
<evidence type="ECO:0000313" key="3">
    <source>
        <dbReference type="Proteomes" id="UP000017836"/>
    </source>
</evidence>
<evidence type="ECO:0000256" key="1">
    <source>
        <dbReference type="SAM" id="Phobius"/>
    </source>
</evidence>
<dbReference type="Proteomes" id="UP000017836">
    <property type="component" value="Unassembled WGS sequence"/>
</dbReference>
<gene>
    <name evidence="2" type="ORF">AMTR_s00044p00188030</name>
</gene>
<dbReference type="EMBL" id="KI392384">
    <property type="protein sequence ID" value="ERN17234.1"/>
    <property type="molecule type" value="Genomic_DNA"/>
</dbReference>
<keyword evidence="3" id="KW-1185">Reference proteome</keyword>
<feature type="transmembrane region" description="Helical" evidence="1">
    <location>
        <begin position="6"/>
        <end position="24"/>
    </location>
</feature>
<protein>
    <submittedName>
        <fullName evidence="2">Uncharacterized protein</fullName>
    </submittedName>
</protein>
<accession>U5D464</accession>
<keyword evidence="1" id="KW-1133">Transmembrane helix</keyword>
<keyword evidence="1" id="KW-0472">Membrane</keyword>